<organism evidence="1 2">
    <name type="scientific">Suillus placidus</name>
    <dbReference type="NCBI Taxonomy" id="48579"/>
    <lineage>
        <taxon>Eukaryota</taxon>
        <taxon>Fungi</taxon>
        <taxon>Dikarya</taxon>
        <taxon>Basidiomycota</taxon>
        <taxon>Agaricomycotina</taxon>
        <taxon>Agaricomycetes</taxon>
        <taxon>Agaricomycetidae</taxon>
        <taxon>Boletales</taxon>
        <taxon>Suillineae</taxon>
        <taxon>Suillaceae</taxon>
        <taxon>Suillus</taxon>
    </lineage>
</organism>
<dbReference type="AlphaFoldDB" id="A0A9P6ZGC9"/>
<comment type="caution">
    <text evidence="1">The sequence shown here is derived from an EMBL/GenBank/DDBJ whole genome shotgun (WGS) entry which is preliminary data.</text>
</comment>
<dbReference type="EMBL" id="JABBWD010000161">
    <property type="protein sequence ID" value="KAG1763499.1"/>
    <property type="molecule type" value="Genomic_DNA"/>
</dbReference>
<dbReference type="OrthoDB" id="2686272at2759"/>
<keyword evidence="2" id="KW-1185">Reference proteome</keyword>
<gene>
    <name evidence="1" type="ORF">EV702DRAFT_1051804</name>
</gene>
<name>A0A9P6ZGC9_9AGAM</name>
<evidence type="ECO:0000313" key="2">
    <source>
        <dbReference type="Proteomes" id="UP000714275"/>
    </source>
</evidence>
<sequence>MAECCKIMKVIEGCKEKTYGVRDEYVVSRHAARIMLDNIEDKFELIRQCVWEIQRTQIFIIKKNPPNLGILTGLLNHMLCLTTSTPIIYGLHIRKSLTLLEYRNVLEMAGMFFLQDFDLASNTCLEQVQQIDDVNVLALMGANAKTQRNRAIRRMDGWMERY</sequence>
<proteinExistence type="predicted"/>
<evidence type="ECO:0000313" key="1">
    <source>
        <dbReference type="EMBL" id="KAG1763499.1"/>
    </source>
</evidence>
<dbReference type="Proteomes" id="UP000714275">
    <property type="component" value="Unassembled WGS sequence"/>
</dbReference>
<accession>A0A9P6ZGC9</accession>
<protein>
    <submittedName>
        <fullName evidence="1">Uncharacterized protein</fullName>
    </submittedName>
</protein>
<reference evidence="1" key="1">
    <citation type="journal article" date="2020" name="New Phytol.">
        <title>Comparative genomics reveals dynamic genome evolution in host specialist ectomycorrhizal fungi.</title>
        <authorList>
            <person name="Lofgren L.A."/>
            <person name="Nguyen N.H."/>
            <person name="Vilgalys R."/>
            <person name="Ruytinx J."/>
            <person name="Liao H.L."/>
            <person name="Branco S."/>
            <person name="Kuo A."/>
            <person name="LaButti K."/>
            <person name="Lipzen A."/>
            <person name="Andreopoulos W."/>
            <person name="Pangilinan J."/>
            <person name="Riley R."/>
            <person name="Hundley H."/>
            <person name="Na H."/>
            <person name="Barry K."/>
            <person name="Grigoriev I.V."/>
            <person name="Stajich J.E."/>
            <person name="Kennedy P.G."/>
        </authorList>
    </citation>
    <scope>NUCLEOTIDE SEQUENCE</scope>
    <source>
        <strain evidence="1">DOB743</strain>
    </source>
</reference>